<organism evidence="8 9">
    <name type="scientific">Loigolactobacillus bifermentans DSM 20003</name>
    <dbReference type="NCBI Taxonomy" id="1423726"/>
    <lineage>
        <taxon>Bacteria</taxon>
        <taxon>Bacillati</taxon>
        <taxon>Bacillota</taxon>
        <taxon>Bacilli</taxon>
        <taxon>Lactobacillales</taxon>
        <taxon>Lactobacillaceae</taxon>
        <taxon>Loigolactobacillus</taxon>
    </lineage>
</organism>
<dbReference type="Gene3D" id="3.40.50.11820">
    <property type="match status" value="1"/>
</dbReference>
<dbReference type="STRING" id="1423726.FC07_GL001057"/>
<dbReference type="PANTHER" id="PTHR37316:SF3">
    <property type="entry name" value="TEICHOIC ACID GLYCEROL-PHOSPHATE TRANSFERASE"/>
    <property type="match status" value="1"/>
</dbReference>
<reference evidence="8 9" key="1">
    <citation type="journal article" date="2015" name="Genome Announc.">
        <title>Expanding the biotechnology potential of lactobacilli through comparative genomics of 213 strains and associated genera.</title>
        <authorList>
            <person name="Sun Z."/>
            <person name="Harris H.M."/>
            <person name="McCann A."/>
            <person name="Guo C."/>
            <person name="Argimon S."/>
            <person name="Zhang W."/>
            <person name="Yang X."/>
            <person name="Jeffery I.B."/>
            <person name="Cooney J.C."/>
            <person name="Kagawa T.F."/>
            <person name="Liu W."/>
            <person name="Song Y."/>
            <person name="Salvetti E."/>
            <person name="Wrobel A."/>
            <person name="Rasinkangas P."/>
            <person name="Parkhill J."/>
            <person name="Rea M.C."/>
            <person name="O'Sullivan O."/>
            <person name="Ritari J."/>
            <person name="Douillard F.P."/>
            <person name="Paul Ross R."/>
            <person name="Yang R."/>
            <person name="Briner A.E."/>
            <person name="Felis G.E."/>
            <person name="de Vos W.M."/>
            <person name="Barrangou R."/>
            <person name="Klaenhammer T.R."/>
            <person name="Caufield P.W."/>
            <person name="Cui Y."/>
            <person name="Zhang H."/>
            <person name="O'Toole P.W."/>
        </authorList>
    </citation>
    <scope>NUCLEOTIDE SEQUENCE [LARGE SCALE GENOMIC DNA]</scope>
    <source>
        <strain evidence="8 9">DSM 20003</strain>
    </source>
</reference>
<keyword evidence="7" id="KW-0812">Transmembrane</keyword>
<keyword evidence="6 7" id="KW-0472">Membrane</keyword>
<dbReference type="PATRIC" id="fig|1423726.3.peg.1093"/>
<dbReference type="InterPro" id="IPR043148">
    <property type="entry name" value="TagF_C"/>
</dbReference>
<dbReference type="AlphaFoldDB" id="A0A0R1H0U3"/>
<dbReference type="GO" id="GO:0047355">
    <property type="term" value="F:CDP-glycerol glycerophosphotransferase activity"/>
    <property type="evidence" value="ECO:0007669"/>
    <property type="project" value="InterPro"/>
</dbReference>
<comment type="subcellular location">
    <subcellularLocation>
        <location evidence="1">Cell membrane</location>
        <topology evidence="1">Peripheral membrane protein</topology>
    </subcellularLocation>
</comment>
<feature type="transmembrane region" description="Helical" evidence="7">
    <location>
        <begin position="12"/>
        <end position="33"/>
    </location>
</feature>
<dbReference type="InterPro" id="IPR043149">
    <property type="entry name" value="TagF_N"/>
</dbReference>
<keyword evidence="7" id="KW-1133">Transmembrane helix</keyword>
<dbReference type="InterPro" id="IPR007554">
    <property type="entry name" value="Glycerophosphate_synth"/>
</dbReference>
<evidence type="ECO:0000256" key="2">
    <source>
        <dbReference type="ARBA" id="ARBA00010488"/>
    </source>
</evidence>
<dbReference type="Gene3D" id="3.40.50.12580">
    <property type="match status" value="1"/>
</dbReference>
<keyword evidence="5" id="KW-0777">Teichoic acid biosynthesis</keyword>
<dbReference type="Proteomes" id="UP000051461">
    <property type="component" value="Unassembled WGS sequence"/>
</dbReference>
<name>A0A0R1H0U3_9LACO</name>
<keyword evidence="9" id="KW-1185">Reference proteome</keyword>
<dbReference type="SUPFAM" id="SSF53756">
    <property type="entry name" value="UDP-Glycosyltransferase/glycogen phosphorylase"/>
    <property type="match status" value="1"/>
</dbReference>
<dbReference type="InterPro" id="IPR051612">
    <property type="entry name" value="Teichoic_Acid_Biosynth"/>
</dbReference>
<proteinExistence type="inferred from homology"/>
<gene>
    <name evidence="8" type="ORF">FC07_GL001057</name>
</gene>
<dbReference type="EMBL" id="AZDA01000018">
    <property type="protein sequence ID" value="KRK40198.1"/>
    <property type="molecule type" value="Genomic_DNA"/>
</dbReference>
<keyword evidence="3" id="KW-1003">Cell membrane</keyword>
<keyword evidence="4 8" id="KW-0808">Transferase</keyword>
<comment type="caution">
    <text evidence="8">The sequence shown here is derived from an EMBL/GenBank/DDBJ whole genome shotgun (WGS) entry which is preliminary data.</text>
</comment>
<comment type="similarity">
    <text evidence="2">Belongs to the CDP-glycerol glycerophosphotransferase family.</text>
</comment>
<evidence type="ECO:0000256" key="1">
    <source>
        <dbReference type="ARBA" id="ARBA00004202"/>
    </source>
</evidence>
<dbReference type="OrthoDB" id="9811865at2"/>
<evidence type="ECO:0000256" key="7">
    <source>
        <dbReference type="SAM" id="Phobius"/>
    </source>
</evidence>
<evidence type="ECO:0000256" key="6">
    <source>
        <dbReference type="ARBA" id="ARBA00023136"/>
    </source>
</evidence>
<evidence type="ECO:0000256" key="5">
    <source>
        <dbReference type="ARBA" id="ARBA00022944"/>
    </source>
</evidence>
<evidence type="ECO:0000313" key="9">
    <source>
        <dbReference type="Proteomes" id="UP000051461"/>
    </source>
</evidence>
<evidence type="ECO:0000256" key="4">
    <source>
        <dbReference type="ARBA" id="ARBA00022679"/>
    </source>
</evidence>
<dbReference type="GO" id="GO:0019350">
    <property type="term" value="P:teichoic acid biosynthetic process"/>
    <property type="evidence" value="ECO:0007669"/>
    <property type="project" value="UniProtKB-KW"/>
</dbReference>
<sequence length="386" mass="45690">MQKIKSKIKHSPLLGKLYLMTMGLVLKIMQLFIPIDNKKIIFSSFSGRQLSDSPYVIYQQFLQDPDFKDYDMVWAFVEPQNFPKIPPECKVKIDTFSFWKQLLESKFWVSNSSIERLIPTIHGKHIYINTWHGIPLKHLGPDEGNLEFLVKNWFKTVNFDLLYCSGKYDQKIFKHIFPNTQNIQVLGLPRNLELTHQFSETKREKMFHNLNLSLEKETILYAPTFREYSDVNGLNEFALPFSNRFINEITKDFNVLVRGHYFVESLDVENASQRKIINVSDYSNLNDLFQISDIVISDYSSLIFDYSLLNKRIVLYLNDIEEYEKYRGFYLNPKHLDLPKAYNEDELIEKIYSSNDEKAVKTLNIKFNEYFDSNSQYLKKFIINKS</sequence>
<evidence type="ECO:0000256" key="3">
    <source>
        <dbReference type="ARBA" id="ARBA00022475"/>
    </source>
</evidence>
<accession>A0A0R1H0U3</accession>
<dbReference type="Pfam" id="PF04464">
    <property type="entry name" value="Glyphos_transf"/>
    <property type="match status" value="1"/>
</dbReference>
<dbReference type="PANTHER" id="PTHR37316">
    <property type="entry name" value="TEICHOIC ACID GLYCEROL-PHOSPHATE PRIMASE"/>
    <property type="match status" value="1"/>
</dbReference>
<evidence type="ECO:0000313" key="8">
    <source>
        <dbReference type="EMBL" id="KRK40198.1"/>
    </source>
</evidence>
<dbReference type="RefSeq" id="WP_057903715.1">
    <property type="nucleotide sequence ID" value="NZ_AZDA01000018.1"/>
</dbReference>
<protein>
    <submittedName>
        <fullName evidence="8">CDP-glycerol poly(Glycerophosphate) glycerophosphotransferase</fullName>
    </submittedName>
</protein>
<dbReference type="GO" id="GO:0005886">
    <property type="term" value="C:plasma membrane"/>
    <property type="evidence" value="ECO:0007669"/>
    <property type="project" value="UniProtKB-SubCell"/>
</dbReference>